<protein>
    <submittedName>
        <fullName evidence="2">Uncharacterized protein</fullName>
    </submittedName>
</protein>
<name>A0AC34G9Z2_9BILA</name>
<dbReference type="Proteomes" id="UP000887579">
    <property type="component" value="Unplaced"/>
</dbReference>
<proteinExistence type="predicted"/>
<evidence type="ECO:0000313" key="1">
    <source>
        <dbReference type="Proteomes" id="UP000887579"/>
    </source>
</evidence>
<reference evidence="2" key="1">
    <citation type="submission" date="2022-11" db="UniProtKB">
        <authorList>
            <consortium name="WormBaseParasite"/>
        </authorList>
    </citation>
    <scope>IDENTIFICATION</scope>
</reference>
<dbReference type="WBParaSite" id="ES5_v2.g26381.t1">
    <property type="protein sequence ID" value="ES5_v2.g26381.t1"/>
    <property type="gene ID" value="ES5_v2.g26381"/>
</dbReference>
<sequence length="104" mass="11593">MLINSQLLLLCVGISIERGYGIHDILLSISHFLLSLYVLYTSRDIKPEHFDPNLMFPSPPEAPNNLLADEAEFDWDSDSTIESNVDSAFSSESVTSSETEAEEL</sequence>
<organism evidence="1 2">
    <name type="scientific">Panagrolaimus sp. ES5</name>
    <dbReference type="NCBI Taxonomy" id="591445"/>
    <lineage>
        <taxon>Eukaryota</taxon>
        <taxon>Metazoa</taxon>
        <taxon>Ecdysozoa</taxon>
        <taxon>Nematoda</taxon>
        <taxon>Chromadorea</taxon>
        <taxon>Rhabditida</taxon>
        <taxon>Tylenchina</taxon>
        <taxon>Panagrolaimomorpha</taxon>
        <taxon>Panagrolaimoidea</taxon>
        <taxon>Panagrolaimidae</taxon>
        <taxon>Panagrolaimus</taxon>
    </lineage>
</organism>
<evidence type="ECO:0000313" key="2">
    <source>
        <dbReference type="WBParaSite" id="ES5_v2.g26381.t1"/>
    </source>
</evidence>
<accession>A0AC34G9Z2</accession>